<reference evidence="1 2" key="1">
    <citation type="journal article" date="2014" name="Nature">
        <title>An environmental bacterial taxon with a large and distinct metabolic repertoire.</title>
        <authorList>
            <person name="Wilson M.C."/>
            <person name="Mori T."/>
            <person name="Ruckert C."/>
            <person name="Uria A.R."/>
            <person name="Helf M.J."/>
            <person name="Takada K."/>
            <person name="Gernert C."/>
            <person name="Steffens U.A."/>
            <person name="Heycke N."/>
            <person name="Schmitt S."/>
            <person name="Rinke C."/>
            <person name="Helfrich E.J."/>
            <person name="Brachmann A.O."/>
            <person name="Gurgui C."/>
            <person name="Wakimoto T."/>
            <person name="Kracht M."/>
            <person name="Crusemann M."/>
            <person name="Hentschel U."/>
            <person name="Abe I."/>
            <person name="Matsunaga S."/>
            <person name="Kalinowski J."/>
            <person name="Takeyama H."/>
            <person name="Piel J."/>
        </authorList>
    </citation>
    <scope>NUCLEOTIDE SEQUENCE [LARGE SCALE GENOMIC DNA]</scope>
    <source>
        <strain evidence="2">TSY2</strain>
    </source>
</reference>
<organism evidence="1 2">
    <name type="scientific">Candidatus Entotheonella gemina</name>
    <dbReference type="NCBI Taxonomy" id="1429439"/>
    <lineage>
        <taxon>Bacteria</taxon>
        <taxon>Pseudomonadati</taxon>
        <taxon>Nitrospinota/Tectimicrobiota group</taxon>
        <taxon>Candidatus Tectimicrobiota</taxon>
        <taxon>Candidatus Entotheonellia</taxon>
        <taxon>Candidatus Entotheonellales</taxon>
        <taxon>Candidatus Entotheonellaceae</taxon>
        <taxon>Candidatus Entotheonella</taxon>
    </lineage>
</organism>
<dbReference type="Gene3D" id="1.10.1220.10">
    <property type="entry name" value="Met repressor-like"/>
    <property type="match status" value="1"/>
</dbReference>
<dbReference type="HOGENOM" id="CLU_190803_0_0_7"/>
<evidence type="ECO:0000313" key="2">
    <source>
        <dbReference type="Proteomes" id="UP000019140"/>
    </source>
</evidence>
<keyword evidence="2" id="KW-1185">Reference proteome</keyword>
<dbReference type="InterPro" id="IPR013321">
    <property type="entry name" value="Arc_rbn_hlx_hlx"/>
</dbReference>
<evidence type="ECO:0000313" key="1">
    <source>
        <dbReference type="EMBL" id="ETX04883.1"/>
    </source>
</evidence>
<comment type="caution">
    <text evidence="1">The sequence shown here is derived from an EMBL/GenBank/DDBJ whole genome shotgun (WGS) entry which is preliminary data.</text>
</comment>
<sequence>MATLTIRLPDDKHARLKQLAEHRQVSMNKLIEELSTVALAQFDAELRFRARAARGSSEEGLRLLDKLDAESDG</sequence>
<protein>
    <submittedName>
        <fullName evidence="1">CopG family transcriptional regulator</fullName>
    </submittedName>
</protein>
<gene>
    <name evidence="1" type="ORF">ETSY2_26225</name>
</gene>
<dbReference type="InterPro" id="IPR010985">
    <property type="entry name" value="Ribbon_hlx_hlx"/>
</dbReference>
<accession>W4M3Y6</accession>
<dbReference type="SUPFAM" id="SSF47598">
    <property type="entry name" value="Ribbon-helix-helix"/>
    <property type="match status" value="1"/>
</dbReference>
<name>W4M3Y6_9BACT</name>
<dbReference type="Pfam" id="PF05534">
    <property type="entry name" value="HicB"/>
    <property type="match status" value="1"/>
</dbReference>
<dbReference type="AlphaFoldDB" id="W4M3Y6"/>
<dbReference type="GO" id="GO:0006355">
    <property type="term" value="P:regulation of DNA-templated transcription"/>
    <property type="evidence" value="ECO:0007669"/>
    <property type="project" value="InterPro"/>
</dbReference>
<dbReference type="Proteomes" id="UP000019140">
    <property type="component" value="Unassembled WGS sequence"/>
</dbReference>
<proteinExistence type="predicted"/>
<dbReference type="EMBL" id="AZHX01001095">
    <property type="protein sequence ID" value="ETX04883.1"/>
    <property type="molecule type" value="Genomic_DNA"/>
</dbReference>
<dbReference type="InterPro" id="IPR008651">
    <property type="entry name" value="Uncharacterised_HicB"/>
</dbReference>
<dbReference type="PATRIC" id="fig|1429439.4.peg.4450"/>